<evidence type="ECO:0000256" key="2">
    <source>
        <dbReference type="ARBA" id="ARBA00022448"/>
    </source>
</evidence>
<gene>
    <name evidence="9" type="ORF">SAMN04488563_3477</name>
</gene>
<dbReference type="PANTHER" id="PTHR43744">
    <property type="entry name" value="ABC TRANSPORTER PERMEASE PROTEIN MG189-RELATED-RELATED"/>
    <property type="match status" value="1"/>
</dbReference>
<name>A0A1H2K6K8_9ACTN</name>
<feature type="transmembrane region" description="Helical" evidence="7">
    <location>
        <begin position="148"/>
        <end position="169"/>
    </location>
</feature>
<dbReference type="PROSITE" id="PS50928">
    <property type="entry name" value="ABC_TM1"/>
    <property type="match status" value="1"/>
</dbReference>
<evidence type="ECO:0000256" key="7">
    <source>
        <dbReference type="RuleBase" id="RU363032"/>
    </source>
</evidence>
<keyword evidence="5 7" id="KW-1133">Transmembrane helix</keyword>
<dbReference type="GO" id="GO:0055085">
    <property type="term" value="P:transmembrane transport"/>
    <property type="evidence" value="ECO:0007669"/>
    <property type="project" value="InterPro"/>
</dbReference>
<dbReference type="PANTHER" id="PTHR43744:SF12">
    <property type="entry name" value="ABC TRANSPORTER PERMEASE PROTEIN MG189-RELATED"/>
    <property type="match status" value="1"/>
</dbReference>
<evidence type="ECO:0000256" key="5">
    <source>
        <dbReference type="ARBA" id="ARBA00022989"/>
    </source>
</evidence>
<protein>
    <submittedName>
        <fullName evidence="9">Carbohydrate ABC transporter membrane protein 2, CUT1 family</fullName>
    </submittedName>
</protein>
<dbReference type="EMBL" id="LT629791">
    <property type="protein sequence ID" value="SDU64212.1"/>
    <property type="molecule type" value="Genomic_DNA"/>
</dbReference>
<proteinExistence type="inferred from homology"/>
<evidence type="ECO:0000259" key="8">
    <source>
        <dbReference type="PROSITE" id="PS50928"/>
    </source>
</evidence>
<accession>A0A1H2K6K8</accession>
<keyword evidence="2 7" id="KW-0813">Transport</keyword>
<dbReference type="SUPFAM" id="SSF161098">
    <property type="entry name" value="MetI-like"/>
    <property type="match status" value="1"/>
</dbReference>
<evidence type="ECO:0000256" key="3">
    <source>
        <dbReference type="ARBA" id="ARBA00022475"/>
    </source>
</evidence>
<sequence length="284" mass="31386">MSALHIAGVRRRRLSGKAGNALLAWGLALLFIVPFLWMLSSSLKRNIDVFTLPIRWIPDPIHWANYADVWLGDMSMVTYYGNSLIVTLTGVVGDLTTSAMAGYAFARLRFRGRDKIFLLYLATSIIPAQLLLVPRFMFFQQLGLYDTLWALILPGVFTVYGTFLLRQAFIAAPEALGEAARIDGANEWQVFWRIYLPLVRPMLAALAIISFVSSWNDYETPLVMLTSPENFTIPLGLTTFADAEGGLSAGIAMAAAVSALIPVATAFVIFQRQFMEALAHSGIK</sequence>
<evidence type="ECO:0000256" key="4">
    <source>
        <dbReference type="ARBA" id="ARBA00022692"/>
    </source>
</evidence>
<organism evidence="9 10">
    <name type="scientific">Jiangella alkaliphila</name>
    <dbReference type="NCBI Taxonomy" id="419479"/>
    <lineage>
        <taxon>Bacteria</taxon>
        <taxon>Bacillati</taxon>
        <taxon>Actinomycetota</taxon>
        <taxon>Actinomycetes</taxon>
        <taxon>Jiangellales</taxon>
        <taxon>Jiangellaceae</taxon>
        <taxon>Jiangella</taxon>
    </lineage>
</organism>
<dbReference type="InterPro" id="IPR035906">
    <property type="entry name" value="MetI-like_sf"/>
</dbReference>
<comment type="subcellular location">
    <subcellularLocation>
        <location evidence="1 7">Cell membrane</location>
        <topology evidence="1 7">Multi-pass membrane protein</topology>
    </subcellularLocation>
</comment>
<dbReference type="InterPro" id="IPR000515">
    <property type="entry name" value="MetI-like"/>
</dbReference>
<evidence type="ECO:0000256" key="6">
    <source>
        <dbReference type="ARBA" id="ARBA00023136"/>
    </source>
</evidence>
<dbReference type="RefSeq" id="WP_197683697.1">
    <property type="nucleotide sequence ID" value="NZ_LBMC01000056.1"/>
</dbReference>
<dbReference type="STRING" id="419479.SAMN04488563_3477"/>
<dbReference type="Pfam" id="PF00528">
    <property type="entry name" value="BPD_transp_1"/>
    <property type="match status" value="1"/>
</dbReference>
<dbReference type="Gene3D" id="1.10.3720.10">
    <property type="entry name" value="MetI-like"/>
    <property type="match status" value="1"/>
</dbReference>
<evidence type="ECO:0000256" key="1">
    <source>
        <dbReference type="ARBA" id="ARBA00004651"/>
    </source>
</evidence>
<feature type="transmembrane region" description="Helical" evidence="7">
    <location>
        <begin position="190"/>
        <end position="215"/>
    </location>
</feature>
<keyword evidence="6 7" id="KW-0472">Membrane</keyword>
<keyword evidence="10" id="KW-1185">Reference proteome</keyword>
<feature type="domain" description="ABC transmembrane type-1" evidence="8">
    <location>
        <begin position="80"/>
        <end position="270"/>
    </location>
</feature>
<keyword evidence="3" id="KW-1003">Cell membrane</keyword>
<dbReference type="Proteomes" id="UP000182977">
    <property type="component" value="Chromosome I"/>
</dbReference>
<dbReference type="GO" id="GO:0005886">
    <property type="term" value="C:plasma membrane"/>
    <property type="evidence" value="ECO:0007669"/>
    <property type="project" value="UniProtKB-SubCell"/>
</dbReference>
<dbReference type="CDD" id="cd06261">
    <property type="entry name" value="TM_PBP2"/>
    <property type="match status" value="1"/>
</dbReference>
<keyword evidence="4 7" id="KW-0812">Transmembrane</keyword>
<feature type="transmembrane region" description="Helical" evidence="7">
    <location>
        <begin position="21"/>
        <end position="39"/>
    </location>
</feature>
<comment type="similarity">
    <text evidence="7">Belongs to the binding-protein-dependent transport system permease family.</text>
</comment>
<evidence type="ECO:0000313" key="9">
    <source>
        <dbReference type="EMBL" id="SDU64212.1"/>
    </source>
</evidence>
<evidence type="ECO:0000313" key="10">
    <source>
        <dbReference type="Proteomes" id="UP000182977"/>
    </source>
</evidence>
<feature type="transmembrane region" description="Helical" evidence="7">
    <location>
        <begin position="247"/>
        <end position="270"/>
    </location>
</feature>
<feature type="transmembrane region" description="Helical" evidence="7">
    <location>
        <begin position="84"/>
        <end position="105"/>
    </location>
</feature>
<dbReference type="AlphaFoldDB" id="A0A1H2K6K8"/>
<reference evidence="10" key="1">
    <citation type="submission" date="2016-10" db="EMBL/GenBank/DDBJ databases">
        <authorList>
            <person name="Varghese N."/>
            <person name="Submissions S."/>
        </authorList>
    </citation>
    <scope>NUCLEOTIDE SEQUENCE [LARGE SCALE GENOMIC DNA]</scope>
    <source>
        <strain evidence="10">DSM 45079</strain>
    </source>
</reference>
<feature type="transmembrane region" description="Helical" evidence="7">
    <location>
        <begin position="117"/>
        <end position="136"/>
    </location>
</feature>